<dbReference type="Proteomes" id="UP000351155">
    <property type="component" value="Unassembled WGS sequence"/>
</dbReference>
<protein>
    <submittedName>
        <fullName evidence="1">Uncharacterized protein</fullName>
    </submittedName>
</protein>
<dbReference type="EMBL" id="CAADIW010000075">
    <property type="protein sequence ID" value="VFS44648.1"/>
    <property type="molecule type" value="Genomic_DNA"/>
</dbReference>
<evidence type="ECO:0000313" key="2">
    <source>
        <dbReference type="Proteomes" id="UP000351155"/>
    </source>
</evidence>
<organism evidence="1 2">
    <name type="scientific">Enterobacter cancerogenus</name>
    <dbReference type="NCBI Taxonomy" id="69218"/>
    <lineage>
        <taxon>Bacteria</taxon>
        <taxon>Pseudomonadati</taxon>
        <taxon>Pseudomonadota</taxon>
        <taxon>Gammaproteobacteria</taxon>
        <taxon>Enterobacterales</taxon>
        <taxon>Enterobacteriaceae</taxon>
        <taxon>Enterobacter</taxon>
        <taxon>Enterobacter cloacae complex</taxon>
    </lineage>
</organism>
<name>A0A484Z8B8_9ENTR</name>
<proteinExistence type="predicted"/>
<accession>A0A484Z8B8</accession>
<sequence length="96" mass="10688">MTNYAKLGEYIAYQRQFEDASTRRRDMLAMLENRALAARMSAETSINADELIALVKDAVSAENEMRAALDIANKAAPLCGEPEIQLNPHHHSVTSR</sequence>
<gene>
    <name evidence="1" type="ORF">NCTC12126_05959</name>
</gene>
<reference evidence="1 2" key="1">
    <citation type="submission" date="2019-03" db="EMBL/GenBank/DDBJ databases">
        <authorList>
            <consortium name="Pathogen Informatics"/>
        </authorList>
    </citation>
    <scope>NUCLEOTIDE SEQUENCE [LARGE SCALE GENOMIC DNA]</scope>
    <source>
        <strain evidence="1 2">NCTC12126</strain>
    </source>
</reference>
<dbReference type="AlphaFoldDB" id="A0A484Z8B8"/>
<evidence type="ECO:0000313" key="1">
    <source>
        <dbReference type="EMBL" id="VFS44648.1"/>
    </source>
</evidence>